<proteinExistence type="predicted"/>
<keyword evidence="12" id="KW-1185">Reference proteome</keyword>
<keyword evidence="9" id="KW-0472">Membrane</keyword>
<evidence type="ECO:0000256" key="8">
    <source>
        <dbReference type="PROSITE-ProRule" id="PRU00042"/>
    </source>
</evidence>
<comment type="subcellular location">
    <subcellularLocation>
        <location evidence="1">Nucleus</location>
    </subcellularLocation>
</comment>
<keyword evidence="7" id="KW-0539">Nucleus</keyword>
<dbReference type="EMBL" id="LT598456">
    <property type="protein sequence ID" value="SCU80330.1"/>
    <property type="molecule type" value="Genomic_DNA"/>
</dbReference>
<feature type="domain" description="C2H2-type" evidence="10">
    <location>
        <begin position="274"/>
        <end position="300"/>
    </location>
</feature>
<dbReference type="SMART" id="SM00355">
    <property type="entry name" value="ZnF_C2H2"/>
    <property type="match status" value="2"/>
</dbReference>
<keyword evidence="9" id="KW-1133">Transmembrane helix</keyword>
<evidence type="ECO:0000313" key="11">
    <source>
        <dbReference type="EMBL" id="SCU80330.1"/>
    </source>
</evidence>
<dbReference type="GO" id="GO:0005667">
    <property type="term" value="C:transcription regulator complex"/>
    <property type="evidence" value="ECO:0007669"/>
    <property type="project" value="TreeGrafter"/>
</dbReference>
<organism evidence="11 12">
    <name type="scientific">Lachancea dasiensis</name>
    <dbReference type="NCBI Taxonomy" id="1072105"/>
    <lineage>
        <taxon>Eukaryota</taxon>
        <taxon>Fungi</taxon>
        <taxon>Dikarya</taxon>
        <taxon>Ascomycota</taxon>
        <taxon>Saccharomycotina</taxon>
        <taxon>Saccharomycetes</taxon>
        <taxon>Saccharomycetales</taxon>
        <taxon>Saccharomycetaceae</taxon>
        <taxon>Lachancea</taxon>
    </lineage>
</organism>
<evidence type="ECO:0000256" key="2">
    <source>
        <dbReference type="ARBA" id="ARBA00022491"/>
    </source>
</evidence>
<dbReference type="InterPro" id="IPR036236">
    <property type="entry name" value="Znf_C2H2_sf"/>
</dbReference>
<evidence type="ECO:0000256" key="4">
    <source>
        <dbReference type="ARBA" id="ARBA00022737"/>
    </source>
</evidence>
<accession>A0A1G4ITP2</accession>
<sequence length="300" mass="33043">MTSVDRATTTIGMGQVTVMRVCEYMYIYICVYIYVYVYMYVCRGRRVCGTHDGDGDPRIATSLLYSQYTAITSQLHLSTMTTLYSLDHQQNRPLQALHTLPLLPAPLHRCIALDNGPQGKQVLLPAPELDRAGMADAEIDLKRQLDRWSFGPSSRASSVVSLDGAVAGAVAGDALRRSRSSTAVSSVSSAASFPTALTPPSAASAHYTLEPRDSVLYAAGAVPSTHTPAELQPKRVRSSIERRRKYVCKTCQKGFTTSGHLARHNRIHTGEKNHVCPFEGCGQRFSRHDNCVQHHKTHLR</sequence>
<evidence type="ECO:0000256" key="9">
    <source>
        <dbReference type="SAM" id="Phobius"/>
    </source>
</evidence>
<dbReference type="PANTHER" id="PTHR14003">
    <property type="entry name" value="TRANSCRIPTIONAL REPRESSOR PROTEIN YY"/>
    <property type="match status" value="1"/>
</dbReference>
<feature type="domain" description="C2H2-type" evidence="10">
    <location>
        <begin position="246"/>
        <end position="273"/>
    </location>
</feature>
<dbReference type="AlphaFoldDB" id="A0A1G4ITP2"/>
<name>A0A1G4ITP2_9SACH</name>
<dbReference type="GO" id="GO:2000221">
    <property type="term" value="P:negative regulation of pseudohyphal growth"/>
    <property type="evidence" value="ECO:0007669"/>
    <property type="project" value="UniProtKB-ARBA"/>
</dbReference>
<dbReference type="PROSITE" id="PS50157">
    <property type="entry name" value="ZINC_FINGER_C2H2_2"/>
    <property type="match status" value="2"/>
</dbReference>
<dbReference type="GO" id="GO:0000978">
    <property type="term" value="F:RNA polymerase II cis-regulatory region sequence-specific DNA binding"/>
    <property type="evidence" value="ECO:0007669"/>
    <property type="project" value="TreeGrafter"/>
</dbReference>
<reference evidence="12" key="1">
    <citation type="submission" date="2016-03" db="EMBL/GenBank/DDBJ databases">
        <authorList>
            <person name="Devillers H."/>
        </authorList>
    </citation>
    <scope>NUCLEOTIDE SEQUENCE [LARGE SCALE GENOMIC DNA]</scope>
</reference>
<evidence type="ECO:0000313" key="12">
    <source>
        <dbReference type="Proteomes" id="UP000190274"/>
    </source>
</evidence>
<keyword evidence="5 8" id="KW-0863">Zinc-finger</keyword>
<keyword evidence="3" id="KW-0479">Metal-binding</keyword>
<dbReference type="GO" id="GO:0043709">
    <property type="term" value="P:cell adhesion involved in single-species biofilm formation"/>
    <property type="evidence" value="ECO:0007669"/>
    <property type="project" value="UniProtKB-ARBA"/>
</dbReference>
<dbReference type="GO" id="GO:0008270">
    <property type="term" value="F:zinc ion binding"/>
    <property type="evidence" value="ECO:0007669"/>
    <property type="project" value="UniProtKB-KW"/>
</dbReference>
<keyword evidence="9" id="KW-0812">Transmembrane</keyword>
<evidence type="ECO:0000256" key="1">
    <source>
        <dbReference type="ARBA" id="ARBA00004123"/>
    </source>
</evidence>
<keyword evidence="6" id="KW-0862">Zinc</keyword>
<evidence type="ECO:0000256" key="6">
    <source>
        <dbReference type="ARBA" id="ARBA00022833"/>
    </source>
</evidence>
<dbReference type="GO" id="GO:0000122">
    <property type="term" value="P:negative regulation of transcription by RNA polymerase II"/>
    <property type="evidence" value="ECO:0007669"/>
    <property type="project" value="UniProtKB-ARBA"/>
</dbReference>
<keyword evidence="4" id="KW-0677">Repeat</keyword>
<dbReference type="Proteomes" id="UP000190274">
    <property type="component" value="Chromosome B"/>
</dbReference>
<dbReference type="InterPro" id="IPR013087">
    <property type="entry name" value="Znf_C2H2_type"/>
</dbReference>
<dbReference type="PANTHER" id="PTHR14003:SF19">
    <property type="entry name" value="YY2 TRANSCRIPTION FACTOR"/>
    <property type="match status" value="1"/>
</dbReference>
<feature type="transmembrane region" description="Helical" evidence="9">
    <location>
        <begin position="21"/>
        <end position="41"/>
    </location>
</feature>
<dbReference type="STRING" id="1266660.A0A1G4ITP2"/>
<dbReference type="SUPFAM" id="SSF57667">
    <property type="entry name" value="beta-beta-alpha zinc fingers"/>
    <property type="match status" value="1"/>
</dbReference>
<evidence type="ECO:0000256" key="7">
    <source>
        <dbReference type="ARBA" id="ARBA00023242"/>
    </source>
</evidence>
<dbReference type="GO" id="GO:2000218">
    <property type="term" value="P:negative regulation of invasive growth in response to glucose limitation"/>
    <property type="evidence" value="ECO:0007669"/>
    <property type="project" value="UniProtKB-ARBA"/>
</dbReference>
<gene>
    <name evidence="11" type="ORF">LADA_0B06612G</name>
</gene>
<dbReference type="GO" id="GO:0005634">
    <property type="term" value="C:nucleus"/>
    <property type="evidence" value="ECO:0007669"/>
    <property type="project" value="UniProtKB-SubCell"/>
</dbReference>
<evidence type="ECO:0000256" key="5">
    <source>
        <dbReference type="ARBA" id="ARBA00022771"/>
    </source>
</evidence>
<dbReference type="PROSITE" id="PS00028">
    <property type="entry name" value="ZINC_FINGER_C2H2_1"/>
    <property type="match status" value="2"/>
</dbReference>
<evidence type="ECO:0000259" key="10">
    <source>
        <dbReference type="PROSITE" id="PS50157"/>
    </source>
</evidence>
<dbReference type="GO" id="GO:0000785">
    <property type="term" value="C:chromatin"/>
    <property type="evidence" value="ECO:0007669"/>
    <property type="project" value="TreeGrafter"/>
</dbReference>
<protein>
    <submittedName>
        <fullName evidence="11">LADA_0B06612g1_1</fullName>
    </submittedName>
</protein>
<dbReference type="Gene3D" id="3.30.160.60">
    <property type="entry name" value="Classic Zinc Finger"/>
    <property type="match status" value="2"/>
</dbReference>
<dbReference type="FunFam" id="3.30.160.60:FF:001382">
    <property type="entry name" value="Transcriptional repressor"/>
    <property type="match status" value="1"/>
</dbReference>
<dbReference type="GO" id="GO:0000981">
    <property type="term" value="F:DNA-binding transcription factor activity, RNA polymerase II-specific"/>
    <property type="evidence" value="ECO:0007669"/>
    <property type="project" value="TreeGrafter"/>
</dbReference>
<evidence type="ECO:0000256" key="3">
    <source>
        <dbReference type="ARBA" id="ARBA00022723"/>
    </source>
</evidence>
<dbReference type="OrthoDB" id="6365676at2759"/>
<keyword evidence="2" id="KW-0678">Repressor</keyword>